<evidence type="ECO:0008006" key="2">
    <source>
        <dbReference type="Google" id="ProtNLM"/>
    </source>
</evidence>
<name>A0AAU7SM63_9HYPH</name>
<accession>A0AAU7SM63</accession>
<sequence length="62" mass="6988">MTGNNRLKIEGAAEKVEGKILAQVGKAKDPIDTRFADVKRVRNFAPAIYRGFQCFSWPSPHR</sequence>
<gene>
    <name evidence="1" type="ORF">ABOK31_23395</name>
</gene>
<evidence type="ECO:0000313" key="1">
    <source>
        <dbReference type="EMBL" id="XBU03593.1"/>
    </source>
</evidence>
<dbReference type="AlphaFoldDB" id="A0AAU7SM63"/>
<reference evidence="1" key="1">
    <citation type="submission" date="2024-06" db="EMBL/GenBank/DDBJ databases">
        <authorList>
            <person name="Li T."/>
            <person name="Gao R."/>
        </authorList>
    </citation>
    <scope>NUCLEOTIDE SEQUENCE</scope>
    <source>
        <strain evidence="1">ZPR4</strain>
    </source>
</reference>
<dbReference type="EMBL" id="CP157968">
    <property type="protein sequence ID" value="XBU03593.1"/>
    <property type="molecule type" value="Genomic_DNA"/>
</dbReference>
<organism evidence="1">
    <name type="scientific">Rhizobium sp. ZPR4</name>
    <dbReference type="NCBI Taxonomy" id="3158966"/>
    <lineage>
        <taxon>Bacteria</taxon>
        <taxon>Pseudomonadati</taxon>
        <taxon>Pseudomonadota</taxon>
        <taxon>Alphaproteobacteria</taxon>
        <taxon>Hyphomicrobiales</taxon>
        <taxon>Rhizobiaceae</taxon>
        <taxon>Rhizobium/Agrobacterium group</taxon>
        <taxon>Rhizobium</taxon>
    </lineage>
</organism>
<proteinExistence type="predicted"/>
<dbReference type="RefSeq" id="WP_350019304.1">
    <property type="nucleotide sequence ID" value="NZ_CP157968.1"/>
</dbReference>
<protein>
    <recommendedName>
        <fullName evidence="2">CsbD family protein</fullName>
    </recommendedName>
</protein>